<dbReference type="AlphaFoldDB" id="A0AAU6TH91"/>
<evidence type="ECO:0000313" key="1">
    <source>
        <dbReference type="EMBL" id="XAG60963.1"/>
    </source>
</evidence>
<organism evidence="1">
    <name type="scientific">bacterium 19MO02SH05</name>
    <dbReference type="NCBI Taxonomy" id="2920696"/>
    <lineage>
        <taxon>Bacteria</taxon>
    </lineage>
</organism>
<dbReference type="EMBL" id="CP095342">
    <property type="protein sequence ID" value="XAG60963.1"/>
    <property type="molecule type" value="Genomic_DNA"/>
</dbReference>
<dbReference type="InterPro" id="IPR012902">
    <property type="entry name" value="N_methyl_site"/>
</dbReference>
<sequence length="260" mass="29030">MARGFTLMEMVIAIILLGIVGLFLGNVAGQAMGIAATSSSREALIQQGRFITERLSREIREAVPNSVIVENNCIEFLPIINSGIYSQLANNTDQLKFLPLKKQTLLQGDRLVVFPTQAQPLRQSLNDPAPPRQVAQLANNVLITTENRAEIQVPLTRKTLFPLQSPARRVYLYRDPVAYCYISSEQRIYRYQGYPLTRSQLAPAQLGSGVVLMAENISRANFVVDAPSLQRNGLIKIELTFADRGEEVRFDHDALIYNTP</sequence>
<accession>A0AAU6TH91</accession>
<protein>
    <submittedName>
        <fullName evidence="1">Type II secretion system GspH family protein</fullName>
    </submittedName>
</protein>
<proteinExistence type="predicted"/>
<reference evidence="1" key="1">
    <citation type="submission" date="2022-03" db="EMBL/GenBank/DDBJ databases">
        <title>Sea Food Isolates.</title>
        <authorList>
            <person name="Li c."/>
        </authorList>
    </citation>
    <scope>NUCLEOTIDE SEQUENCE</scope>
    <source>
        <strain evidence="1">19MO02SH05</strain>
    </source>
</reference>
<dbReference type="NCBIfam" id="TIGR02532">
    <property type="entry name" value="IV_pilin_GFxxxE"/>
    <property type="match status" value="1"/>
</dbReference>
<gene>
    <name evidence="1" type="ORF">MRL64_11800</name>
</gene>
<name>A0AAU6TH91_UNCXX</name>